<dbReference type="AlphaFoldDB" id="A0A5N1JER0"/>
<feature type="chain" id="PRO_5024994655" description="Carboxypeptidase regulatory-like domain-containing protein" evidence="1">
    <location>
        <begin position="24"/>
        <end position="157"/>
    </location>
</feature>
<dbReference type="SUPFAM" id="SSF117074">
    <property type="entry name" value="Hypothetical protein PA1324"/>
    <property type="match status" value="1"/>
</dbReference>
<organism evidence="2 3">
    <name type="scientific">Larkinella humicola</name>
    <dbReference type="NCBI Taxonomy" id="2607654"/>
    <lineage>
        <taxon>Bacteria</taxon>
        <taxon>Pseudomonadati</taxon>
        <taxon>Bacteroidota</taxon>
        <taxon>Cytophagia</taxon>
        <taxon>Cytophagales</taxon>
        <taxon>Spirosomataceae</taxon>
        <taxon>Larkinella</taxon>
    </lineage>
</organism>
<proteinExistence type="predicted"/>
<feature type="signal peptide" evidence="1">
    <location>
        <begin position="1"/>
        <end position="23"/>
    </location>
</feature>
<dbReference type="RefSeq" id="WP_150877103.1">
    <property type="nucleotide sequence ID" value="NZ_VTWS01000003.1"/>
</dbReference>
<keyword evidence="3" id="KW-1185">Reference proteome</keyword>
<evidence type="ECO:0008006" key="4">
    <source>
        <dbReference type="Google" id="ProtNLM"/>
    </source>
</evidence>
<sequence>MLKNRLSAILKPSLLLLAFTLFIACKPSQTSTSFQGICGTVLFKSGNHMPGPDRPMPKGHPVVREVLIYELTKIDQTEATDDGFYSKINTRLIKKVKSDQDGKFCISLPAGSYSVFVQEEKGLYANLSDGQNNIFPVTVAKNRRSTIAFDISYQAVF</sequence>
<evidence type="ECO:0000313" key="2">
    <source>
        <dbReference type="EMBL" id="KAA9353861.1"/>
    </source>
</evidence>
<evidence type="ECO:0000313" key="3">
    <source>
        <dbReference type="Proteomes" id="UP000326344"/>
    </source>
</evidence>
<gene>
    <name evidence="2" type="ORF">F0P93_14665</name>
</gene>
<dbReference type="PROSITE" id="PS51257">
    <property type="entry name" value="PROKAR_LIPOPROTEIN"/>
    <property type="match status" value="1"/>
</dbReference>
<comment type="caution">
    <text evidence="2">The sequence shown here is derived from an EMBL/GenBank/DDBJ whole genome shotgun (WGS) entry which is preliminary data.</text>
</comment>
<reference evidence="2 3" key="1">
    <citation type="submission" date="2019-09" db="EMBL/GenBank/DDBJ databases">
        <title>Genome Sequence of Larkinella sp MA1.</title>
        <authorList>
            <person name="Srinivasan S."/>
        </authorList>
    </citation>
    <scope>NUCLEOTIDE SEQUENCE [LARGE SCALE GENOMIC DNA]</scope>
    <source>
        <strain evidence="2 3">MA1</strain>
    </source>
</reference>
<name>A0A5N1JER0_9BACT</name>
<dbReference type="Proteomes" id="UP000326344">
    <property type="component" value="Unassembled WGS sequence"/>
</dbReference>
<accession>A0A5N1JER0</accession>
<protein>
    <recommendedName>
        <fullName evidence="4">Carboxypeptidase regulatory-like domain-containing protein</fullName>
    </recommendedName>
</protein>
<dbReference type="EMBL" id="VTWS01000003">
    <property type="protein sequence ID" value="KAA9353861.1"/>
    <property type="molecule type" value="Genomic_DNA"/>
</dbReference>
<keyword evidence="1" id="KW-0732">Signal</keyword>
<evidence type="ECO:0000256" key="1">
    <source>
        <dbReference type="SAM" id="SignalP"/>
    </source>
</evidence>